<evidence type="ECO:0000313" key="1">
    <source>
        <dbReference type="EMBL" id="KZV42877.1"/>
    </source>
</evidence>
<name>A0A2Z7C824_9LAMI</name>
<evidence type="ECO:0000313" key="2">
    <source>
        <dbReference type="Proteomes" id="UP000250235"/>
    </source>
</evidence>
<dbReference type="EMBL" id="KQ998943">
    <property type="protein sequence ID" value="KZV42877.1"/>
    <property type="molecule type" value="Genomic_DNA"/>
</dbReference>
<accession>A0A2Z7C824</accession>
<reference evidence="1 2" key="1">
    <citation type="journal article" date="2015" name="Proc. Natl. Acad. Sci. U.S.A.">
        <title>The resurrection genome of Boea hygrometrica: A blueprint for survival of dehydration.</title>
        <authorList>
            <person name="Xiao L."/>
            <person name="Yang G."/>
            <person name="Zhang L."/>
            <person name="Yang X."/>
            <person name="Zhao S."/>
            <person name="Ji Z."/>
            <person name="Zhou Q."/>
            <person name="Hu M."/>
            <person name="Wang Y."/>
            <person name="Chen M."/>
            <person name="Xu Y."/>
            <person name="Jin H."/>
            <person name="Xiao X."/>
            <person name="Hu G."/>
            <person name="Bao F."/>
            <person name="Hu Y."/>
            <person name="Wan P."/>
            <person name="Li L."/>
            <person name="Deng X."/>
            <person name="Kuang T."/>
            <person name="Xiang C."/>
            <person name="Zhu J.K."/>
            <person name="Oliver M.J."/>
            <person name="He Y."/>
        </authorList>
    </citation>
    <scope>NUCLEOTIDE SEQUENCE [LARGE SCALE GENOMIC DNA]</scope>
    <source>
        <strain evidence="2">cv. XS01</strain>
    </source>
</reference>
<dbReference type="Proteomes" id="UP000250235">
    <property type="component" value="Unassembled WGS sequence"/>
</dbReference>
<proteinExistence type="predicted"/>
<protein>
    <submittedName>
        <fullName evidence="1">Zinc finger protein</fullName>
    </submittedName>
</protein>
<gene>
    <name evidence="1" type="ORF">F511_17481</name>
</gene>
<keyword evidence="2" id="KW-1185">Reference proteome</keyword>
<organism evidence="1 2">
    <name type="scientific">Dorcoceras hygrometricum</name>
    <dbReference type="NCBI Taxonomy" id="472368"/>
    <lineage>
        <taxon>Eukaryota</taxon>
        <taxon>Viridiplantae</taxon>
        <taxon>Streptophyta</taxon>
        <taxon>Embryophyta</taxon>
        <taxon>Tracheophyta</taxon>
        <taxon>Spermatophyta</taxon>
        <taxon>Magnoliopsida</taxon>
        <taxon>eudicotyledons</taxon>
        <taxon>Gunneridae</taxon>
        <taxon>Pentapetalae</taxon>
        <taxon>asterids</taxon>
        <taxon>lamiids</taxon>
        <taxon>Lamiales</taxon>
        <taxon>Gesneriaceae</taxon>
        <taxon>Didymocarpoideae</taxon>
        <taxon>Trichosporeae</taxon>
        <taxon>Loxocarpinae</taxon>
        <taxon>Dorcoceras</taxon>
    </lineage>
</organism>
<dbReference type="AlphaFoldDB" id="A0A2Z7C824"/>
<sequence>MILGITDSACKNQLVMVSIQYGPFNTYIPIRSTTIGKSRVAKDPITMHTSWRSNSDITSVTRQTHLPKTHPVLWPKIYHTIISSDSIGYPRIKASGESSTTNHRLLHASGPHPIPPPNDPKTNQYNQDLVLIHSTNGNHLESPNEGSSIDHQVTIHLHAQNITMFPIDETWYFTLQMLVSSSGGLILILTAQSTRNEFRIHRQPCCYSGRSEDLPSFENSHLNTVNTYVATNKTIDARGEIDEPDMAAVAFAKKKSVSKKRPAAVSEASVVKKKRTSSGKAVSKEKDLAIVSVALDAEPIQTVDSTSAILAAHPPAPKRRAPKRKLRMTAGSDDEFVEKESAVETAVVVQKAPTSADNVDTIIEEVIAATAQMEQEDFVESAVEVDESPAATTAKDIDLATVTNVGQFSSDEELLSIDDLLKRIPGDMMLPSVLVDEPTGIKFRHGISIPGVADGDLYKASLPKIALTDKGKAPLVEASISKMELERREVADDEDQLER</sequence>